<sequence length="83" mass="9534">MPKINTVERIQYAGGLYGLLFGSSKGKLAAKVLDMNSQGWNLHFIHQEQLNLAWLLLKFLILILTLTIWTFGNSELLIFEKDR</sequence>
<dbReference type="AlphaFoldDB" id="A0A6J6Z022"/>
<keyword evidence="1" id="KW-1133">Transmembrane helix</keyword>
<accession>A0A6J6Z022</accession>
<protein>
    <submittedName>
        <fullName evidence="2">Unannotated protein</fullName>
    </submittedName>
</protein>
<keyword evidence="1" id="KW-0472">Membrane</keyword>
<feature type="transmembrane region" description="Helical" evidence="1">
    <location>
        <begin position="52"/>
        <end position="72"/>
    </location>
</feature>
<evidence type="ECO:0000256" key="1">
    <source>
        <dbReference type="SAM" id="Phobius"/>
    </source>
</evidence>
<evidence type="ECO:0000313" key="2">
    <source>
        <dbReference type="EMBL" id="CAB4810817.1"/>
    </source>
</evidence>
<dbReference type="EMBL" id="CAFAAI010000304">
    <property type="protein sequence ID" value="CAB4810817.1"/>
    <property type="molecule type" value="Genomic_DNA"/>
</dbReference>
<name>A0A6J6Z022_9ZZZZ</name>
<gene>
    <name evidence="2" type="ORF">UFOPK2992_01565</name>
</gene>
<proteinExistence type="predicted"/>
<keyword evidence="1" id="KW-0812">Transmembrane</keyword>
<reference evidence="2" key="1">
    <citation type="submission" date="2020-05" db="EMBL/GenBank/DDBJ databases">
        <authorList>
            <person name="Chiriac C."/>
            <person name="Salcher M."/>
            <person name="Ghai R."/>
            <person name="Kavagutti S V."/>
        </authorList>
    </citation>
    <scope>NUCLEOTIDE SEQUENCE</scope>
</reference>
<organism evidence="2">
    <name type="scientific">freshwater metagenome</name>
    <dbReference type="NCBI Taxonomy" id="449393"/>
    <lineage>
        <taxon>unclassified sequences</taxon>
        <taxon>metagenomes</taxon>
        <taxon>ecological metagenomes</taxon>
    </lineage>
</organism>